<protein>
    <submittedName>
        <fullName evidence="2">Uncharacterized protein</fullName>
    </submittedName>
</protein>
<evidence type="ECO:0000313" key="3">
    <source>
        <dbReference type="Proteomes" id="UP000000310"/>
    </source>
</evidence>
<sequence length="65" mass="7147">MGNGTNLKEPGGNRQQDDLSDSKLDSMHQDGRDPFADSPQLGLDSDEVNEMGGDNERIDVKKKEN</sequence>
<dbReference type="EMBL" id="CP002545">
    <property type="protein sequence ID" value="ADY51820.1"/>
    <property type="molecule type" value="Genomic_DNA"/>
</dbReference>
<dbReference type="Proteomes" id="UP000000310">
    <property type="component" value="Chromosome"/>
</dbReference>
<proteinExistence type="predicted"/>
<evidence type="ECO:0000313" key="2">
    <source>
        <dbReference type="EMBL" id="ADY51820.1"/>
    </source>
</evidence>
<feature type="compositionally biased region" description="Basic and acidic residues" evidence="1">
    <location>
        <begin position="54"/>
        <end position="65"/>
    </location>
</feature>
<evidence type="ECO:0000256" key="1">
    <source>
        <dbReference type="SAM" id="MobiDB-lite"/>
    </source>
</evidence>
<keyword evidence="3" id="KW-1185">Reference proteome</keyword>
<reference evidence="2 3" key="1">
    <citation type="journal article" date="2011" name="Stand. Genomic Sci.">
        <title>Complete genome sequence of the gliding, heparinolytic Pedobacter saltans type strain (113).</title>
        <authorList>
            <person name="Liolios K."/>
            <person name="Sikorski J."/>
            <person name="Lu M."/>
            <person name="Nolan M."/>
            <person name="Lapidus A."/>
            <person name="Lucas S."/>
            <person name="Hammon N."/>
            <person name="Deshpande S."/>
            <person name="Cheng J.F."/>
            <person name="Tapia R."/>
            <person name="Han C."/>
            <person name="Goodwin L."/>
            <person name="Pitluck S."/>
            <person name="Huntemann M."/>
            <person name="Ivanova N."/>
            <person name="Pagani I."/>
            <person name="Mavromatis K."/>
            <person name="Ovchinikova G."/>
            <person name="Pati A."/>
            <person name="Chen A."/>
            <person name="Palaniappan K."/>
            <person name="Land M."/>
            <person name="Hauser L."/>
            <person name="Brambilla E.M."/>
            <person name="Kotsyurbenko O."/>
            <person name="Rohde M."/>
            <person name="Tindall B.J."/>
            <person name="Abt B."/>
            <person name="Goker M."/>
            <person name="Detter J.C."/>
            <person name="Woyke T."/>
            <person name="Bristow J."/>
            <person name="Eisen J.A."/>
            <person name="Markowitz V."/>
            <person name="Hugenholtz P."/>
            <person name="Klenk H.P."/>
            <person name="Kyrpides N.C."/>
        </authorList>
    </citation>
    <scope>NUCLEOTIDE SEQUENCE [LARGE SCALE GENOMIC DNA]</scope>
    <source>
        <strain evidence="3">ATCC 51119 / DSM 12145 / JCM 21818 / LMG 10337 / NBRC 100064 / NCIMB 13643</strain>
    </source>
</reference>
<dbReference type="AlphaFoldDB" id="F0SDS4"/>
<feature type="compositionally biased region" description="Basic and acidic residues" evidence="1">
    <location>
        <begin position="15"/>
        <end position="35"/>
    </location>
</feature>
<dbReference type="HOGENOM" id="CLU_2846548_0_0_10"/>
<dbReference type="RefSeq" id="WP_013632319.1">
    <property type="nucleotide sequence ID" value="NC_015177.1"/>
</dbReference>
<accession>F0SDS4</accession>
<organism evidence="2 3">
    <name type="scientific">Pseudopedobacter saltans (strain ATCC 51119 / DSM 12145 / JCM 21818 / CCUG 39354 / LMG 10337 / NBRC 100064 / NCIMB 13643)</name>
    <name type="common">Pedobacter saltans</name>
    <dbReference type="NCBI Taxonomy" id="762903"/>
    <lineage>
        <taxon>Bacteria</taxon>
        <taxon>Pseudomonadati</taxon>
        <taxon>Bacteroidota</taxon>
        <taxon>Sphingobacteriia</taxon>
        <taxon>Sphingobacteriales</taxon>
        <taxon>Sphingobacteriaceae</taxon>
        <taxon>Pseudopedobacter</taxon>
    </lineage>
</organism>
<gene>
    <name evidence="2" type="ordered locus">Pedsa_1252</name>
</gene>
<reference evidence="3" key="2">
    <citation type="submission" date="2011-02" db="EMBL/GenBank/DDBJ databases">
        <title>The complete genome of Pedobacter saltans DSM 12145.</title>
        <authorList>
            <consortium name="US DOE Joint Genome Institute (JGI-PGF)"/>
            <person name="Lucas S."/>
            <person name="Copeland A."/>
            <person name="Lapidus A."/>
            <person name="Bruce D."/>
            <person name="Goodwin L."/>
            <person name="Pitluck S."/>
            <person name="Kyrpides N."/>
            <person name="Mavromatis K."/>
            <person name="Pagani I."/>
            <person name="Ivanova N."/>
            <person name="Ovchinnikova G."/>
            <person name="Lu M."/>
            <person name="Detter J.C."/>
            <person name="Han C."/>
            <person name="Land M."/>
            <person name="Hauser L."/>
            <person name="Markowitz V."/>
            <person name="Cheng J.-F."/>
            <person name="Hugenholtz P."/>
            <person name="Woyke T."/>
            <person name="Wu D."/>
            <person name="Tindall B."/>
            <person name="Pomrenke H.G."/>
            <person name="Brambilla E."/>
            <person name="Klenk H.-P."/>
            <person name="Eisen J.A."/>
        </authorList>
    </citation>
    <scope>NUCLEOTIDE SEQUENCE [LARGE SCALE GENOMIC DNA]</scope>
    <source>
        <strain evidence="3">ATCC 51119 / DSM 12145 / JCM 21818 / LMG 10337 / NBRC 100064 / NCIMB 13643</strain>
    </source>
</reference>
<dbReference type="KEGG" id="psn:Pedsa_1252"/>
<name>F0SDS4_PSESL</name>
<feature type="region of interest" description="Disordered" evidence="1">
    <location>
        <begin position="1"/>
        <end position="65"/>
    </location>
</feature>